<evidence type="ECO:0000256" key="3">
    <source>
        <dbReference type="ARBA" id="ARBA00022777"/>
    </source>
</evidence>
<evidence type="ECO:0000256" key="4">
    <source>
        <dbReference type="ARBA" id="ARBA00022840"/>
    </source>
</evidence>
<evidence type="ECO:0000256" key="5">
    <source>
        <dbReference type="SAM" id="Phobius"/>
    </source>
</evidence>
<dbReference type="Gene3D" id="1.10.510.10">
    <property type="entry name" value="Transferase(Phosphotransferase) domain 1"/>
    <property type="match status" value="1"/>
</dbReference>
<feature type="domain" description="Protein kinase" evidence="6">
    <location>
        <begin position="47"/>
        <end position="332"/>
    </location>
</feature>
<dbReference type="AlphaFoldDB" id="A0A6C2UKE5"/>
<reference evidence="7 8" key="1">
    <citation type="submission" date="2019-04" db="EMBL/GenBank/DDBJ databases">
        <authorList>
            <person name="Van Vliet M D."/>
        </authorList>
    </citation>
    <scope>NUCLEOTIDE SEQUENCE [LARGE SCALE GENOMIC DNA]</scope>
    <source>
        <strain evidence="7 8">F21</strain>
    </source>
</reference>
<feature type="transmembrane region" description="Helical" evidence="5">
    <location>
        <begin position="358"/>
        <end position="378"/>
    </location>
</feature>
<dbReference type="SUPFAM" id="SSF56112">
    <property type="entry name" value="Protein kinase-like (PK-like)"/>
    <property type="match status" value="1"/>
</dbReference>
<dbReference type="InterPro" id="IPR011009">
    <property type="entry name" value="Kinase-like_dom_sf"/>
</dbReference>
<keyword evidence="3 7" id="KW-0418">Kinase</keyword>
<keyword evidence="5" id="KW-0472">Membrane</keyword>
<evidence type="ECO:0000256" key="1">
    <source>
        <dbReference type="ARBA" id="ARBA00022679"/>
    </source>
</evidence>
<accession>A0A6C2UKE5</accession>
<dbReference type="InterPro" id="IPR000719">
    <property type="entry name" value="Prot_kinase_dom"/>
</dbReference>
<keyword evidence="5" id="KW-1133">Transmembrane helix</keyword>
<keyword evidence="8" id="KW-1185">Reference proteome</keyword>
<evidence type="ECO:0000256" key="2">
    <source>
        <dbReference type="ARBA" id="ARBA00022741"/>
    </source>
</evidence>
<dbReference type="SMART" id="SM00220">
    <property type="entry name" value="S_TKc"/>
    <property type="match status" value="1"/>
</dbReference>
<dbReference type="Pfam" id="PF00069">
    <property type="entry name" value="Pkinase"/>
    <property type="match status" value="1"/>
</dbReference>
<dbReference type="RefSeq" id="WP_168433297.1">
    <property type="nucleotide sequence ID" value="NZ_CAAHFH010000002.1"/>
</dbReference>
<organism evidence="7 8">
    <name type="scientific">Pontiella sulfatireligans</name>
    <dbReference type="NCBI Taxonomy" id="2750658"/>
    <lineage>
        <taxon>Bacteria</taxon>
        <taxon>Pseudomonadati</taxon>
        <taxon>Kiritimatiellota</taxon>
        <taxon>Kiritimatiellia</taxon>
        <taxon>Kiritimatiellales</taxon>
        <taxon>Pontiellaceae</taxon>
        <taxon>Pontiella</taxon>
    </lineage>
</organism>
<dbReference type="InterPro" id="IPR011990">
    <property type="entry name" value="TPR-like_helical_dom_sf"/>
</dbReference>
<keyword evidence="4" id="KW-0067">ATP-binding</keyword>
<dbReference type="GO" id="GO:0005524">
    <property type="term" value="F:ATP binding"/>
    <property type="evidence" value="ECO:0007669"/>
    <property type="project" value="UniProtKB-KW"/>
</dbReference>
<keyword evidence="5" id="KW-0812">Transmembrane</keyword>
<dbReference type="Gene3D" id="3.30.200.20">
    <property type="entry name" value="Phosphorylase Kinase, domain 1"/>
    <property type="match status" value="1"/>
</dbReference>
<gene>
    <name evidence="7" type="primary">pknD_17</name>
    <name evidence="7" type="ORF">SCARR_02779</name>
</gene>
<dbReference type="PANTHER" id="PTHR43289:SF6">
    <property type="entry name" value="SERINE_THREONINE-PROTEIN KINASE NEKL-3"/>
    <property type="match status" value="1"/>
</dbReference>
<evidence type="ECO:0000313" key="7">
    <source>
        <dbReference type="EMBL" id="VGO20712.1"/>
    </source>
</evidence>
<keyword evidence="2" id="KW-0547">Nucleotide-binding</keyword>
<dbReference type="PANTHER" id="PTHR43289">
    <property type="entry name" value="MITOGEN-ACTIVATED PROTEIN KINASE KINASE KINASE 20-RELATED"/>
    <property type="match status" value="1"/>
</dbReference>
<dbReference type="GO" id="GO:0004674">
    <property type="term" value="F:protein serine/threonine kinase activity"/>
    <property type="evidence" value="ECO:0007669"/>
    <property type="project" value="TreeGrafter"/>
</dbReference>
<evidence type="ECO:0000313" key="8">
    <source>
        <dbReference type="Proteomes" id="UP000346198"/>
    </source>
</evidence>
<dbReference type="PROSITE" id="PS50011">
    <property type="entry name" value="PROTEIN_KINASE_DOM"/>
    <property type="match status" value="1"/>
</dbReference>
<evidence type="ECO:0000259" key="6">
    <source>
        <dbReference type="PROSITE" id="PS50011"/>
    </source>
</evidence>
<dbReference type="CDD" id="cd14014">
    <property type="entry name" value="STKc_PknB_like"/>
    <property type="match status" value="1"/>
</dbReference>
<dbReference type="Proteomes" id="UP000346198">
    <property type="component" value="Unassembled WGS sequence"/>
</dbReference>
<name>A0A6C2UKE5_9BACT</name>
<protein>
    <submittedName>
        <fullName evidence="7">Serine/threonine-protein kinase PknD</fullName>
    </submittedName>
</protein>
<keyword evidence="1" id="KW-0808">Transferase</keyword>
<dbReference type="SUPFAM" id="SSF48452">
    <property type="entry name" value="TPR-like"/>
    <property type="match status" value="1"/>
</dbReference>
<sequence>MAENDHPEVPIDPRVKEFYRLAEEYDQVDARELNPSLHSLKMVSQRYQTAELIAEGGMKEIFKVYDARAKRHLAMAMLRSDAPEDLFDPFIHEAWLTALLAHPNIITIHDIGVNAQGKPYFTMDLKEGDSLRELIEKLHRGDRETLKRYPLEALLQIFIKICDAISYAHSINVLHLDLKPANIQIGDFGQVLVCDWGMGKVLGKTGELELDRQLLNPDLLSSVTLYGELKGTPGNMAPEQVLNQQELDVRTDVYGLGCILYSLLTYLRPLSGTTEEILQKTKDGAIVPPDKRTPERVIPKALDAVAMKALATDPAKRYASVAALRKEVHRYLTGFATEAENAGVFTQMNLFYRRNKRFCITVSCLVLIGLAGAVWAFIQLSHKEQAATGARLDAERMLALYEAGQDELNVLGSRYDDSVTTIVRRYQQAGNFMQAEKVLRVALDEDADNPTYLYEMGLHFFTMQRFNAARAYFNRSGIEDDVVEVTREYAALKADAELLTPEQLVAVFPRLTLNIPLELRMVLYDQRERLNLSGRAKIVKGYLQVLNPDWTDPVFEYDPEKGSLKLGGSGLQKVGSTSSVLAGLQPRYLDLSGTEIENLQFESGYPIEVLDISHTRFKNKRSLRRMIHLRELTVSREQYDNMNLSQFSDRIRIIVKD</sequence>
<dbReference type="Gene3D" id="1.25.40.10">
    <property type="entry name" value="Tetratricopeptide repeat domain"/>
    <property type="match status" value="1"/>
</dbReference>
<dbReference type="EMBL" id="CAAHFH010000002">
    <property type="protein sequence ID" value="VGO20712.1"/>
    <property type="molecule type" value="Genomic_DNA"/>
</dbReference>
<proteinExistence type="predicted"/>